<evidence type="ECO:0000313" key="3">
    <source>
        <dbReference type="Proteomes" id="UP001158576"/>
    </source>
</evidence>
<evidence type="ECO:0000256" key="1">
    <source>
        <dbReference type="SAM" id="MobiDB-lite"/>
    </source>
</evidence>
<protein>
    <submittedName>
        <fullName evidence="2">Oidioi.mRNA.OKI2018_I69.XSR.g13468.t1.cds</fullName>
    </submittedName>
</protein>
<sequence>MRPKGESSEENNRMLCRQLFVGLIPGSWTHENLCKHICEYLHIPLDKAEQEIHFDRKISNKDSGTKKKIAFLRFAKPMIHKKALDKATFKGSPVVLNIKESNQEDLKRKLFIGKLSDHVTVDDVEKLISKISPEAAKYIENNFPQVPEKSEGKPKIAFIQFENHHAAYCVKEALKRVLQHPRPDVISLLEHMCRPGAKLRDVVESVSYYKRSKNDTLFGPNASGSVRSLNTNKSNMEFWYQESKTSVTIHIRKDHAIRSVTIPAKDIKKKPHHLIPARGATIEYREMVPGFSEMSLHSSSSFARHFNTSSLYSAPGPARQSNTGGSRLRNSVSAQNHQSMLQQSHTSFHSLHHPF</sequence>
<dbReference type="CDD" id="cd00590">
    <property type="entry name" value="RRM_SF"/>
    <property type="match status" value="1"/>
</dbReference>
<dbReference type="Proteomes" id="UP001158576">
    <property type="component" value="Chromosome XSR"/>
</dbReference>
<gene>
    <name evidence="2" type="ORF">OKIOD_LOCUS5026</name>
</gene>
<accession>A0ABN7SBN5</accession>
<dbReference type="InterPro" id="IPR035979">
    <property type="entry name" value="RBD_domain_sf"/>
</dbReference>
<keyword evidence="3" id="KW-1185">Reference proteome</keyword>
<proteinExistence type="predicted"/>
<reference evidence="2 3" key="1">
    <citation type="submission" date="2021-04" db="EMBL/GenBank/DDBJ databases">
        <authorList>
            <person name="Bliznina A."/>
        </authorList>
    </citation>
    <scope>NUCLEOTIDE SEQUENCE [LARGE SCALE GENOMIC DNA]</scope>
</reference>
<organism evidence="2 3">
    <name type="scientific">Oikopleura dioica</name>
    <name type="common">Tunicate</name>
    <dbReference type="NCBI Taxonomy" id="34765"/>
    <lineage>
        <taxon>Eukaryota</taxon>
        <taxon>Metazoa</taxon>
        <taxon>Chordata</taxon>
        <taxon>Tunicata</taxon>
        <taxon>Appendicularia</taxon>
        <taxon>Copelata</taxon>
        <taxon>Oikopleuridae</taxon>
        <taxon>Oikopleura</taxon>
    </lineage>
</organism>
<dbReference type="EMBL" id="OU015569">
    <property type="protein sequence ID" value="CAG5094342.1"/>
    <property type="molecule type" value="Genomic_DNA"/>
</dbReference>
<name>A0ABN7SBN5_OIKDI</name>
<evidence type="ECO:0000313" key="2">
    <source>
        <dbReference type="EMBL" id="CAG5094342.1"/>
    </source>
</evidence>
<feature type="compositionally biased region" description="Polar residues" evidence="1">
    <location>
        <begin position="319"/>
        <end position="349"/>
    </location>
</feature>
<dbReference type="Gene3D" id="3.30.70.330">
    <property type="match status" value="2"/>
</dbReference>
<dbReference type="SUPFAM" id="SSF54928">
    <property type="entry name" value="RNA-binding domain, RBD"/>
    <property type="match status" value="1"/>
</dbReference>
<dbReference type="InterPro" id="IPR012677">
    <property type="entry name" value="Nucleotide-bd_a/b_plait_sf"/>
</dbReference>
<feature type="region of interest" description="Disordered" evidence="1">
    <location>
        <begin position="311"/>
        <end position="355"/>
    </location>
</feature>